<dbReference type="RefSeq" id="WP_019542133.1">
    <property type="nucleotide sequence ID" value="NZ_JABAFA010000001.1"/>
</dbReference>
<dbReference type="AlphaFoldDB" id="A0A848B1H5"/>
<dbReference type="PANTHER" id="PTHR34295:SF1">
    <property type="entry name" value="BIOTIN TRANSPORTER BIOY"/>
    <property type="match status" value="1"/>
</dbReference>
<dbReference type="InterPro" id="IPR003784">
    <property type="entry name" value="BioY"/>
</dbReference>
<keyword evidence="3" id="KW-0812">Transmembrane</keyword>
<feature type="transmembrane region" description="Helical" evidence="3">
    <location>
        <begin position="94"/>
        <end position="115"/>
    </location>
</feature>
<name>A0A848B1H5_9FIRM</name>
<keyword evidence="2" id="KW-1003">Cell membrane</keyword>
<accession>A0A848B1H5</accession>
<keyword evidence="5" id="KW-1185">Reference proteome</keyword>
<organism evidence="4 5">
    <name type="scientific">Selenomonas bovis</name>
    <dbReference type="NCBI Taxonomy" id="416586"/>
    <lineage>
        <taxon>Bacteria</taxon>
        <taxon>Bacillati</taxon>
        <taxon>Bacillota</taxon>
        <taxon>Negativicutes</taxon>
        <taxon>Selenomonadales</taxon>
        <taxon>Selenomonadaceae</taxon>
        <taxon>Selenomonas</taxon>
    </lineage>
</organism>
<dbReference type="EMBL" id="JABAFA010000001">
    <property type="protein sequence ID" value="NMD98059.1"/>
    <property type="molecule type" value="Genomic_DNA"/>
</dbReference>
<comment type="subcellular location">
    <subcellularLocation>
        <location evidence="2">Cell membrane</location>
        <topology evidence="2">Multi-pass membrane protein</topology>
    </subcellularLocation>
</comment>
<evidence type="ECO:0000313" key="5">
    <source>
        <dbReference type="Proteomes" id="UP000543804"/>
    </source>
</evidence>
<evidence type="ECO:0000256" key="1">
    <source>
        <dbReference type="ARBA" id="ARBA00010692"/>
    </source>
</evidence>
<feature type="transmembrane region" description="Helical" evidence="3">
    <location>
        <begin position="20"/>
        <end position="38"/>
    </location>
</feature>
<dbReference type="Pfam" id="PF02632">
    <property type="entry name" value="BioY"/>
    <property type="match status" value="1"/>
</dbReference>
<dbReference type="Proteomes" id="UP000543804">
    <property type="component" value="Unassembled WGS sequence"/>
</dbReference>
<feature type="transmembrane region" description="Helical" evidence="3">
    <location>
        <begin position="68"/>
        <end position="88"/>
    </location>
</feature>
<gene>
    <name evidence="4" type="ORF">HF878_00975</name>
</gene>
<protein>
    <recommendedName>
        <fullName evidence="2">Biotin transporter</fullName>
    </recommendedName>
</protein>
<keyword evidence="3" id="KW-1133">Transmembrane helix</keyword>
<reference evidence="4 5" key="1">
    <citation type="submission" date="2020-04" db="EMBL/GenBank/DDBJ databases">
        <authorList>
            <person name="Hitch T.C.A."/>
            <person name="Wylensek D."/>
            <person name="Clavel T."/>
        </authorList>
    </citation>
    <scope>NUCLEOTIDE SEQUENCE [LARGE SCALE GENOMIC DNA]</scope>
    <source>
        <strain evidence="4 5">PG-130-P53-12</strain>
    </source>
</reference>
<dbReference type="PIRSF" id="PIRSF016661">
    <property type="entry name" value="BioY"/>
    <property type="match status" value="1"/>
</dbReference>
<feature type="transmembrane region" description="Helical" evidence="3">
    <location>
        <begin position="44"/>
        <end position="61"/>
    </location>
</feature>
<dbReference type="PANTHER" id="PTHR34295">
    <property type="entry name" value="BIOTIN TRANSPORTER BIOY"/>
    <property type="match status" value="1"/>
</dbReference>
<sequence>MQTDMTTGKKQAQLFTVQNMVKMALCIAFCCVSAFISFPLPFTPGLVTALTIALTVTALVLPPQLTFIAVAAYVLLGAVGLPIFPGGVGGLGRLFGPTGGFYIGWPFVCLVESLLKGSKVSFRRYALVAVVAGVPLTYVGGLISMMYVMHVDLIQGMAMAVFPFIPGDIMKALLAAVIAERVNRMLANR</sequence>
<feature type="transmembrane region" description="Helical" evidence="3">
    <location>
        <begin position="127"/>
        <end position="148"/>
    </location>
</feature>
<dbReference type="Gene3D" id="1.10.1760.20">
    <property type="match status" value="1"/>
</dbReference>
<evidence type="ECO:0000313" key="4">
    <source>
        <dbReference type="EMBL" id="NMD98059.1"/>
    </source>
</evidence>
<comment type="similarity">
    <text evidence="1 2">Belongs to the BioY family.</text>
</comment>
<evidence type="ECO:0000256" key="2">
    <source>
        <dbReference type="PIRNR" id="PIRNR016661"/>
    </source>
</evidence>
<keyword evidence="2" id="KW-0813">Transport</keyword>
<evidence type="ECO:0000256" key="3">
    <source>
        <dbReference type="SAM" id="Phobius"/>
    </source>
</evidence>
<dbReference type="GO" id="GO:0005886">
    <property type="term" value="C:plasma membrane"/>
    <property type="evidence" value="ECO:0007669"/>
    <property type="project" value="UniProtKB-SubCell"/>
</dbReference>
<proteinExistence type="inferred from homology"/>
<feature type="transmembrane region" description="Helical" evidence="3">
    <location>
        <begin position="154"/>
        <end position="179"/>
    </location>
</feature>
<comment type="caution">
    <text evidence="4">The sequence shown here is derived from an EMBL/GenBank/DDBJ whole genome shotgun (WGS) entry which is preliminary data.</text>
</comment>
<keyword evidence="2 3" id="KW-0472">Membrane</keyword>
<dbReference type="GO" id="GO:0015225">
    <property type="term" value="F:biotin transmembrane transporter activity"/>
    <property type="evidence" value="ECO:0007669"/>
    <property type="project" value="UniProtKB-UniRule"/>
</dbReference>